<dbReference type="CTD" id="126364"/>
<dbReference type="RefSeq" id="XP_006746460.1">
    <property type="nucleotide sequence ID" value="XM_006746397.2"/>
</dbReference>
<keyword evidence="2" id="KW-0812">Transmembrane</keyword>
<dbReference type="STRING" id="9713.A0A2U3YRV7"/>
<dbReference type="InterPro" id="IPR032675">
    <property type="entry name" value="LRR_dom_sf"/>
</dbReference>
<evidence type="ECO:0000313" key="4">
    <source>
        <dbReference type="Proteomes" id="UP000245341"/>
    </source>
</evidence>
<keyword evidence="4" id="KW-1185">Reference proteome</keyword>
<evidence type="ECO:0000313" key="5">
    <source>
        <dbReference type="RefSeq" id="XP_006746460.1"/>
    </source>
</evidence>
<dbReference type="PANTHER" id="PTHR20878">
    <property type="entry name" value="LEUCINE-RICH REPEAT CONTAINING PROTEIN 25"/>
    <property type="match status" value="1"/>
</dbReference>
<accession>A0A2U3YRV7</accession>
<dbReference type="KEGG" id="lww:102747325"/>
<feature type="transmembrane region" description="Helical" evidence="2">
    <location>
        <begin position="165"/>
        <end position="190"/>
    </location>
</feature>
<organism evidence="4 5">
    <name type="scientific">Leptonychotes weddellii</name>
    <name type="common">Weddell seal</name>
    <name type="synonym">Otaria weddellii</name>
    <dbReference type="NCBI Taxonomy" id="9713"/>
    <lineage>
        <taxon>Eukaryota</taxon>
        <taxon>Metazoa</taxon>
        <taxon>Chordata</taxon>
        <taxon>Craniata</taxon>
        <taxon>Vertebrata</taxon>
        <taxon>Euteleostomi</taxon>
        <taxon>Mammalia</taxon>
        <taxon>Eutheria</taxon>
        <taxon>Laurasiatheria</taxon>
        <taxon>Carnivora</taxon>
        <taxon>Caniformia</taxon>
        <taxon>Pinnipedia</taxon>
        <taxon>Phocidae</taxon>
        <taxon>Monachinae</taxon>
        <taxon>Lobodontini</taxon>
        <taxon>Leptonychotes</taxon>
    </lineage>
</organism>
<evidence type="ECO:0000256" key="1">
    <source>
        <dbReference type="SAM" id="MobiDB-lite"/>
    </source>
</evidence>
<feature type="compositionally biased region" description="Polar residues" evidence="1">
    <location>
        <begin position="212"/>
        <end position="228"/>
    </location>
</feature>
<dbReference type="OrthoDB" id="9835318at2759"/>
<keyword evidence="2" id="KW-1133">Transmembrane helix</keyword>
<dbReference type="PANTHER" id="PTHR20878:SF0">
    <property type="entry name" value="LEUCINE-RICH REPEAT-CONTAINING PROTEIN 25"/>
    <property type="match status" value="1"/>
</dbReference>
<dbReference type="InterPro" id="IPR039243">
    <property type="entry name" value="LRRC25"/>
</dbReference>
<protein>
    <submittedName>
        <fullName evidence="5 6">Leucine-rich repeat-containing protein 25</fullName>
    </submittedName>
</protein>
<dbReference type="Gene3D" id="3.80.10.10">
    <property type="entry name" value="Ribonuclease Inhibitor"/>
    <property type="match status" value="1"/>
</dbReference>
<evidence type="ECO:0000313" key="6">
    <source>
        <dbReference type="RefSeq" id="XP_030873012.1"/>
    </source>
</evidence>
<keyword evidence="3" id="KW-0732">Signal</keyword>
<dbReference type="SUPFAM" id="SSF52058">
    <property type="entry name" value="L domain-like"/>
    <property type="match status" value="1"/>
</dbReference>
<sequence length="308" mass="33489">MGGSLAWMLLLPLLLQDPGSQVFSCNVSSGIVDWDTEFTAICLNFSGQGLLRLPQNQSLQAGNLRYLNLSGNSLQKLPLLFFKLLGKLEDLDVTNNPLTCVDRELAMSCKLDLKADCICVLKPWHLVRQDNCSGQPPLKCRDPTTGAWRNVSAFLEAGCSPGLSLMTIGALVASGSLILGLTIAGLVLAWRLRGRWRVGNWDLDKTGAAQDGSRSGSGKQPRYSSRGLSSKPPAAAMPRPSTPDYENVFVGQPAAGHQWAEHGAHPSENSDFYMNYEGPDHASQPVYGNLRSMHQTPLDEEEYVIPGH</sequence>
<dbReference type="RefSeq" id="XP_030873012.1">
    <property type="nucleotide sequence ID" value="XM_031017152.1"/>
</dbReference>
<dbReference type="Proteomes" id="UP000245341">
    <property type="component" value="Unplaced"/>
</dbReference>
<feature type="region of interest" description="Disordered" evidence="1">
    <location>
        <begin position="203"/>
        <end position="244"/>
    </location>
</feature>
<dbReference type="PROSITE" id="PS51450">
    <property type="entry name" value="LRR"/>
    <property type="match status" value="1"/>
</dbReference>
<evidence type="ECO:0000256" key="2">
    <source>
        <dbReference type="SAM" id="Phobius"/>
    </source>
</evidence>
<dbReference type="GeneID" id="102747325"/>
<dbReference type="AlphaFoldDB" id="A0A2U3YRV7"/>
<keyword evidence="2" id="KW-0472">Membrane</keyword>
<feature type="signal peptide" evidence="3">
    <location>
        <begin position="1"/>
        <end position="20"/>
    </location>
</feature>
<gene>
    <name evidence="5 6" type="primary">LRRC25</name>
</gene>
<dbReference type="InterPro" id="IPR001611">
    <property type="entry name" value="Leu-rich_rpt"/>
</dbReference>
<feature type="chain" id="PRO_5044581221" evidence="3">
    <location>
        <begin position="21"/>
        <end position="308"/>
    </location>
</feature>
<reference evidence="5 6" key="1">
    <citation type="submission" date="2025-04" db="UniProtKB">
        <authorList>
            <consortium name="RefSeq"/>
        </authorList>
    </citation>
    <scope>IDENTIFICATION</scope>
    <source>
        <tissue evidence="5 6">Liver</tissue>
    </source>
</reference>
<evidence type="ECO:0000256" key="3">
    <source>
        <dbReference type="SAM" id="SignalP"/>
    </source>
</evidence>
<name>A0A2U3YRV7_LEPWE</name>
<proteinExistence type="predicted"/>